<dbReference type="PROSITE" id="PS00061">
    <property type="entry name" value="ADH_SHORT"/>
    <property type="match status" value="1"/>
</dbReference>
<dbReference type="AlphaFoldDB" id="A0A844M0U7"/>
<dbReference type="PRINTS" id="PR00080">
    <property type="entry name" value="SDRFAMILY"/>
</dbReference>
<dbReference type="InterPro" id="IPR036291">
    <property type="entry name" value="NAD(P)-bd_dom_sf"/>
</dbReference>
<keyword evidence="3" id="KW-0560">Oxidoreductase</keyword>
<keyword evidence="6" id="KW-1185">Reference proteome</keyword>
<dbReference type="RefSeq" id="WP_162522610.1">
    <property type="nucleotide sequence ID" value="NZ_WFKQ01000005.1"/>
</dbReference>
<gene>
    <name evidence="5" type="ORF">GB996_07245</name>
</gene>
<evidence type="ECO:0000256" key="2">
    <source>
        <dbReference type="ARBA" id="ARBA00022857"/>
    </source>
</evidence>
<protein>
    <submittedName>
        <fullName evidence="5">SDR family NAD(P)-dependent oxidoreductase</fullName>
    </submittedName>
</protein>
<accession>A0A844M0U7</accession>
<dbReference type="Gene3D" id="3.40.50.720">
    <property type="entry name" value="NAD(P)-binding Rossmann-like Domain"/>
    <property type="match status" value="1"/>
</dbReference>
<dbReference type="InterPro" id="IPR002347">
    <property type="entry name" value="SDR_fam"/>
</dbReference>
<evidence type="ECO:0000256" key="1">
    <source>
        <dbReference type="ARBA" id="ARBA00006484"/>
    </source>
</evidence>
<evidence type="ECO:0000313" key="5">
    <source>
        <dbReference type="EMBL" id="MUG32591.1"/>
    </source>
</evidence>
<dbReference type="InterPro" id="IPR020904">
    <property type="entry name" value="Sc_DH/Rdtase_CS"/>
</dbReference>
<comment type="similarity">
    <text evidence="1 4">Belongs to the short-chain dehydrogenases/reductases (SDR) family.</text>
</comment>
<dbReference type="SUPFAM" id="SSF51735">
    <property type="entry name" value="NAD(P)-binding Rossmann-fold domains"/>
    <property type="match status" value="1"/>
</dbReference>
<evidence type="ECO:0000256" key="4">
    <source>
        <dbReference type="RuleBase" id="RU000363"/>
    </source>
</evidence>
<organism evidence="5 6">
    <name type="scientific">Psychrobacter sanguinis</name>
    <dbReference type="NCBI Taxonomy" id="861445"/>
    <lineage>
        <taxon>Bacteria</taxon>
        <taxon>Pseudomonadati</taxon>
        <taxon>Pseudomonadota</taxon>
        <taxon>Gammaproteobacteria</taxon>
        <taxon>Moraxellales</taxon>
        <taxon>Moraxellaceae</taxon>
        <taxon>Psychrobacter</taxon>
    </lineage>
</organism>
<evidence type="ECO:0000256" key="3">
    <source>
        <dbReference type="ARBA" id="ARBA00023002"/>
    </source>
</evidence>
<evidence type="ECO:0000313" key="6">
    <source>
        <dbReference type="Proteomes" id="UP000442109"/>
    </source>
</evidence>
<sequence length="273" mass="29641">MAQTYIVTGAASGIGRALCERLLTDKGNQVCACDINYEALTQIYANHKLADAGGSLILQQLDVRDVQQWQEVVNTVIAQWQRIDVMCNIAGVLKDNWIADIVLPDDVDLHFDINVKGTIFGTQSVVDTMRNQGSGHIINVASLAALSPVPGLSLYSASKYAVRAYSLAAGMELEKYGIAVTTLCPDAVQTPMLDQQKDKEQAALTFSGSRTLTVDEVVDAIVGPVLKKRPFEMVLPPSRGVVAKIANIFPQTTANFVDSFRKQGAKRQDKSKN</sequence>
<dbReference type="CDD" id="cd05233">
    <property type="entry name" value="SDR_c"/>
    <property type="match status" value="1"/>
</dbReference>
<name>A0A844M0U7_9GAMM</name>
<dbReference type="Pfam" id="PF00106">
    <property type="entry name" value="adh_short"/>
    <property type="match status" value="1"/>
</dbReference>
<dbReference type="EMBL" id="WFKQ01000005">
    <property type="protein sequence ID" value="MUG32591.1"/>
    <property type="molecule type" value="Genomic_DNA"/>
</dbReference>
<dbReference type="PANTHER" id="PTHR43391:SF14">
    <property type="entry name" value="DEHYDROGENASE_REDUCTASE SDR FAMILY PROTEIN 7-LIKE"/>
    <property type="match status" value="1"/>
</dbReference>
<proteinExistence type="inferred from homology"/>
<dbReference type="Proteomes" id="UP000442109">
    <property type="component" value="Unassembled WGS sequence"/>
</dbReference>
<comment type="caution">
    <text evidence="5">The sequence shown here is derived from an EMBL/GenBank/DDBJ whole genome shotgun (WGS) entry which is preliminary data.</text>
</comment>
<dbReference type="PANTHER" id="PTHR43391">
    <property type="entry name" value="RETINOL DEHYDROGENASE-RELATED"/>
    <property type="match status" value="1"/>
</dbReference>
<keyword evidence="2" id="KW-0521">NADP</keyword>
<reference evidence="5 6" key="1">
    <citation type="journal article" date="2019" name="PLoS ONE">
        <title>Pup mortality in New Zealand sea lions (Phocarctos hookeri) at Enderby Island, Auckland Islands, 2013-18.</title>
        <authorList>
            <person name="Michael S.A."/>
            <person name="Hayman D.T.S."/>
            <person name="Gray R."/>
            <person name="Zhang J."/>
            <person name="Rogers L."/>
            <person name="Roe W.D."/>
        </authorList>
    </citation>
    <scope>NUCLEOTIDE SEQUENCE [LARGE SCALE GENOMIC DNA]</scope>
    <source>
        <strain evidence="5 6">SM868</strain>
    </source>
</reference>
<dbReference type="GO" id="GO:0016491">
    <property type="term" value="F:oxidoreductase activity"/>
    <property type="evidence" value="ECO:0007669"/>
    <property type="project" value="UniProtKB-KW"/>
</dbReference>
<dbReference type="PRINTS" id="PR00081">
    <property type="entry name" value="GDHRDH"/>
</dbReference>